<gene>
    <name evidence="2" type="ORF">GLOINDRAFT_2790</name>
</gene>
<accession>U9U131</accession>
<feature type="compositionally biased region" description="Acidic residues" evidence="1">
    <location>
        <begin position="133"/>
        <end position="143"/>
    </location>
</feature>
<dbReference type="InterPro" id="IPR012337">
    <property type="entry name" value="RNaseH-like_sf"/>
</dbReference>
<sequence length="158" mass="18351">MAHLLLSSMGKYPFDYDTYKQFNNDIWRYWCFARVSTNELGLVACRLFGICVNAPSVERLWSCMGFLQTNRRNRLKSSKALAMSKLRADITWKHQVNSSTSSTLITPLSIINDVNKNNTNDNEEIKKNNEQIPENENEEDENDNLTNLENEFGDYLQE</sequence>
<evidence type="ECO:0008006" key="3">
    <source>
        <dbReference type="Google" id="ProtNLM"/>
    </source>
</evidence>
<dbReference type="HOGENOM" id="CLU_1670304_0_0_1"/>
<proteinExistence type="predicted"/>
<name>U9U131_RHIID</name>
<organism evidence="2">
    <name type="scientific">Rhizophagus irregularis (strain DAOM 181602 / DAOM 197198 / MUCL 43194)</name>
    <name type="common">Arbuscular mycorrhizal fungus</name>
    <name type="synonym">Glomus intraradices</name>
    <dbReference type="NCBI Taxonomy" id="747089"/>
    <lineage>
        <taxon>Eukaryota</taxon>
        <taxon>Fungi</taxon>
        <taxon>Fungi incertae sedis</taxon>
        <taxon>Mucoromycota</taxon>
        <taxon>Glomeromycotina</taxon>
        <taxon>Glomeromycetes</taxon>
        <taxon>Glomerales</taxon>
        <taxon>Glomeraceae</taxon>
        <taxon>Rhizophagus</taxon>
    </lineage>
</organism>
<evidence type="ECO:0000313" key="2">
    <source>
        <dbReference type="EMBL" id="ESA14040.1"/>
    </source>
</evidence>
<dbReference type="EMBL" id="KI283302">
    <property type="protein sequence ID" value="ESA14040.1"/>
    <property type="molecule type" value="Genomic_DNA"/>
</dbReference>
<protein>
    <recommendedName>
        <fullName evidence="3">HAT C-terminal dimerisation domain-containing protein</fullName>
    </recommendedName>
</protein>
<evidence type="ECO:0000256" key="1">
    <source>
        <dbReference type="SAM" id="MobiDB-lite"/>
    </source>
</evidence>
<dbReference type="SUPFAM" id="SSF53098">
    <property type="entry name" value="Ribonuclease H-like"/>
    <property type="match status" value="1"/>
</dbReference>
<feature type="region of interest" description="Disordered" evidence="1">
    <location>
        <begin position="116"/>
        <end position="158"/>
    </location>
</feature>
<dbReference type="VEuPathDB" id="FungiDB:RhiirFUN_014221"/>
<reference evidence="2" key="1">
    <citation type="submission" date="2013-07" db="EMBL/GenBank/DDBJ databases">
        <title>The genome of an arbuscular mycorrhizal fungus provides insights into the evolution of the oldest plant symbiosis.</title>
        <authorList>
            <consortium name="DOE Joint Genome Institute"/>
            <person name="Tisserant E."/>
            <person name="Malbreil M."/>
            <person name="Kuo A."/>
            <person name="Kohler A."/>
            <person name="Symeonidi A."/>
            <person name="Balestrini R."/>
            <person name="Charron P."/>
            <person name="Duensing N."/>
            <person name="Frei-dit-Frey N."/>
            <person name="Gianinazzi-Pearson V."/>
            <person name="Gilbert B."/>
            <person name="Handa Y."/>
            <person name="Hijri M."/>
            <person name="Kaul R."/>
            <person name="Kawaguchi M."/>
            <person name="Krajinski F."/>
            <person name="Lammers P."/>
            <person name="Lapierre D."/>
            <person name="Masclaux F.G."/>
            <person name="Murat C."/>
            <person name="Morin E."/>
            <person name="Ndikumana S."/>
            <person name="Pagni M."/>
            <person name="Petitpierre D."/>
            <person name="Requena N."/>
            <person name="Rosikiewicz P."/>
            <person name="Riley R."/>
            <person name="Saito K."/>
            <person name="San Clemente H."/>
            <person name="Shapiro H."/>
            <person name="van Tuinen D."/>
            <person name="Becard G."/>
            <person name="Bonfante P."/>
            <person name="Paszkowski U."/>
            <person name="Shachar-Hill Y."/>
            <person name="Young J.P."/>
            <person name="Sanders I.R."/>
            <person name="Henrissat B."/>
            <person name="Rensing S.A."/>
            <person name="Grigoriev I.V."/>
            <person name="Corradi N."/>
            <person name="Roux C."/>
            <person name="Martin F."/>
        </authorList>
    </citation>
    <scope>NUCLEOTIDE SEQUENCE</scope>
    <source>
        <strain evidence="2">DAOM 197198</strain>
    </source>
</reference>
<dbReference type="AlphaFoldDB" id="U9U131"/>